<accession>A0A1H0A101</accession>
<dbReference type="InterPro" id="IPR038720">
    <property type="entry name" value="YprB_RNase_H-like_dom"/>
</dbReference>
<dbReference type="AlphaFoldDB" id="A0A1H0A101"/>
<dbReference type="eggNOG" id="COG2251">
    <property type="taxonomic scope" value="Bacteria"/>
</dbReference>
<evidence type="ECO:0000256" key="1">
    <source>
        <dbReference type="SAM" id="MobiDB-lite"/>
    </source>
</evidence>
<organism evidence="3 4">
    <name type="scientific">Allokutzneria albata</name>
    <name type="common">Kibdelosporangium albatum</name>
    <dbReference type="NCBI Taxonomy" id="211114"/>
    <lineage>
        <taxon>Bacteria</taxon>
        <taxon>Bacillati</taxon>
        <taxon>Actinomycetota</taxon>
        <taxon>Actinomycetes</taxon>
        <taxon>Pseudonocardiales</taxon>
        <taxon>Pseudonocardiaceae</taxon>
        <taxon>Allokutzneria</taxon>
    </lineage>
</organism>
<feature type="domain" description="YprB ribonuclease H-like" evidence="2">
    <location>
        <begin position="485"/>
        <end position="568"/>
    </location>
</feature>
<dbReference type="Proteomes" id="UP000183376">
    <property type="component" value="Chromosome I"/>
</dbReference>
<protein>
    <submittedName>
        <fullName evidence="3">RecB family nuclease, putative, TM0106 family</fullName>
    </submittedName>
</protein>
<dbReference type="SUPFAM" id="SSF53098">
    <property type="entry name" value="Ribonuclease H-like"/>
    <property type="match status" value="1"/>
</dbReference>
<sequence>MAQRAAGQRGALVKVWRSIAEYLPLIFGRALTLVRVSSQVLLDAGVVNRCRRRVHLEHDPNMADVPKAPPDPAGAQRMADAQAHRRAVADRLARGLGAQWAEVPATESAADRERVTLALLTAGVPYVWGGLLPADPLGGRRGGVELLVRSPYGGYVPLIVVRHKVSDPGSGARTSPLSLPYPGGARSDPLRKVRPQPRDQLRLAHATRLLQASGFAATGRATGGVIGMDADVVLWHDLEAPTWPNGRTALSEYDARFADRLAVARAARAQADPLARPSRIVECRTCPWWPTCEAELRGARDVSLVVRGEDATALRGVGVSTVDKLAELDPHAAEPPVPLVGMPFEDSVLLARAWLRGMNLVRRVERIEVPRADIELDVDMESFGDAGAYLWGCWLSGADVDEEQGYRAFATWEPLPTEDEGRSFGEFWTWLTGIRVRARARGLSFRAYCYNELAENRWMLSSAERFAGRPGVPTVAEVKAFIHSGQWVDLFGIVRDQFLCANGKGLKTIAPAAGFHWRDPEAGGENSMRWYRDAVGMDGEQPQPDQRRRLLEYNEDDVMATWTLRRWMSSEGAHELPFAGDL</sequence>
<dbReference type="InterPro" id="IPR019993">
    <property type="entry name" value="RecB_nuclease_TM0106_put"/>
</dbReference>
<gene>
    <name evidence="3" type="ORF">SAMN04489726_5817</name>
</gene>
<feature type="region of interest" description="Disordered" evidence="1">
    <location>
        <begin position="167"/>
        <end position="192"/>
    </location>
</feature>
<name>A0A1H0A101_ALLAB</name>
<reference evidence="3 4" key="1">
    <citation type="submission" date="2016-10" db="EMBL/GenBank/DDBJ databases">
        <authorList>
            <person name="de Groot N.N."/>
        </authorList>
    </citation>
    <scope>NUCLEOTIDE SEQUENCE [LARGE SCALE GENOMIC DNA]</scope>
    <source>
        <strain evidence="3 4">DSM 44149</strain>
    </source>
</reference>
<evidence type="ECO:0000313" key="3">
    <source>
        <dbReference type="EMBL" id="SDN27135.1"/>
    </source>
</evidence>
<proteinExistence type="predicted"/>
<dbReference type="Pfam" id="PF13482">
    <property type="entry name" value="RNase_H_2"/>
    <property type="match status" value="1"/>
</dbReference>
<dbReference type="EMBL" id="LT629701">
    <property type="protein sequence ID" value="SDN27135.1"/>
    <property type="molecule type" value="Genomic_DNA"/>
</dbReference>
<evidence type="ECO:0000313" key="4">
    <source>
        <dbReference type="Proteomes" id="UP000183376"/>
    </source>
</evidence>
<keyword evidence="4" id="KW-1185">Reference proteome</keyword>
<dbReference type="STRING" id="211114.SAMN04489726_5817"/>
<dbReference type="NCBIfam" id="TIGR03491">
    <property type="entry name" value="TM0106 family RecB-like putative nuclease"/>
    <property type="match status" value="1"/>
</dbReference>
<dbReference type="InterPro" id="IPR012337">
    <property type="entry name" value="RNaseH-like_sf"/>
</dbReference>
<evidence type="ECO:0000259" key="2">
    <source>
        <dbReference type="Pfam" id="PF13482"/>
    </source>
</evidence>